<accession>D0LLB4</accession>
<dbReference type="PRINTS" id="PR01228">
    <property type="entry name" value="EGGSHELL"/>
</dbReference>
<dbReference type="KEGG" id="hoh:Hoch_6135"/>
<feature type="compositionally biased region" description="Gly residues" evidence="1">
    <location>
        <begin position="363"/>
        <end position="378"/>
    </location>
</feature>
<feature type="compositionally biased region" description="Gly residues" evidence="1">
    <location>
        <begin position="206"/>
        <end position="220"/>
    </location>
</feature>
<proteinExistence type="predicted"/>
<name>D0LLB4_HALO1</name>
<dbReference type="RefSeq" id="WP_012831202.1">
    <property type="nucleotide sequence ID" value="NC_013440.1"/>
</dbReference>
<dbReference type="AlphaFoldDB" id="D0LLB4"/>
<evidence type="ECO:0000256" key="2">
    <source>
        <dbReference type="SAM" id="SignalP"/>
    </source>
</evidence>
<evidence type="ECO:0000313" key="3">
    <source>
        <dbReference type="EMBL" id="ACY18610.1"/>
    </source>
</evidence>
<evidence type="ECO:0008006" key="5">
    <source>
        <dbReference type="Google" id="ProtNLM"/>
    </source>
</evidence>
<evidence type="ECO:0000313" key="4">
    <source>
        <dbReference type="Proteomes" id="UP000001880"/>
    </source>
</evidence>
<feature type="compositionally biased region" description="Polar residues" evidence="1">
    <location>
        <begin position="410"/>
        <end position="430"/>
    </location>
</feature>
<feature type="region of interest" description="Disordered" evidence="1">
    <location>
        <begin position="340"/>
        <end position="430"/>
    </location>
</feature>
<dbReference type="HOGENOM" id="CLU_049586_0_0_7"/>
<feature type="region of interest" description="Disordered" evidence="1">
    <location>
        <begin position="173"/>
        <end position="192"/>
    </location>
</feature>
<reference evidence="3 4" key="1">
    <citation type="journal article" date="2010" name="Stand. Genomic Sci.">
        <title>Complete genome sequence of Haliangium ochraceum type strain (SMP-2).</title>
        <authorList>
            <consortium name="US DOE Joint Genome Institute (JGI-PGF)"/>
            <person name="Ivanova N."/>
            <person name="Daum C."/>
            <person name="Lang E."/>
            <person name="Abt B."/>
            <person name="Kopitz M."/>
            <person name="Saunders E."/>
            <person name="Lapidus A."/>
            <person name="Lucas S."/>
            <person name="Glavina Del Rio T."/>
            <person name="Nolan M."/>
            <person name="Tice H."/>
            <person name="Copeland A."/>
            <person name="Cheng J.F."/>
            <person name="Chen F."/>
            <person name="Bruce D."/>
            <person name="Goodwin L."/>
            <person name="Pitluck S."/>
            <person name="Mavromatis K."/>
            <person name="Pati A."/>
            <person name="Mikhailova N."/>
            <person name="Chen A."/>
            <person name="Palaniappan K."/>
            <person name="Land M."/>
            <person name="Hauser L."/>
            <person name="Chang Y.J."/>
            <person name="Jeffries C.D."/>
            <person name="Detter J.C."/>
            <person name="Brettin T."/>
            <person name="Rohde M."/>
            <person name="Goker M."/>
            <person name="Bristow J."/>
            <person name="Markowitz V."/>
            <person name="Eisen J.A."/>
            <person name="Hugenholtz P."/>
            <person name="Kyrpides N.C."/>
            <person name="Klenk H.P."/>
        </authorList>
    </citation>
    <scope>NUCLEOTIDE SEQUENCE [LARGE SCALE GENOMIC DNA]</scope>
    <source>
        <strain evidence="4">DSM 14365 / CIP 107738 / JCM 11303 / AJ 13395 / SMP-2</strain>
    </source>
</reference>
<dbReference type="eggNOG" id="ENOG502ZSUM">
    <property type="taxonomic scope" value="Bacteria"/>
</dbReference>
<feature type="compositionally biased region" description="Gly residues" evidence="1">
    <location>
        <begin position="393"/>
        <end position="402"/>
    </location>
</feature>
<feature type="chain" id="PRO_5003010231" description="PE-PGRS family protein" evidence="2">
    <location>
        <begin position="27"/>
        <end position="430"/>
    </location>
</feature>
<gene>
    <name evidence="3" type="ordered locus">Hoch_6135</name>
</gene>
<evidence type="ECO:0000256" key="1">
    <source>
        <dbReference type="SAM" id="MobiDB-lite"/>
    </source>
</evidence>
<dbReference type="STRING" id="502025.Hoch_6135"/>
<dbReference type="EMBL" id="CP001804">
    <property type="protein sequence ID" value="ACY18610.1"/>
    <property type="molecule type" value="Genomic_DNA"/>
</dbReference>
<sequence>MPEVPTNRTRTSWPGLLALAGGATLAAACTFSPAPLDPPGAGIDVDGGGGGGGGNDSGDGAACSFAFRPHFLEAETDPCEPPNGYGTALDIPAGERWHFDTSRGNWASDSDGKPGVATTVENGVLVLWVNDFDMEAGATLRATGNRPLMIVSKLDAVIRGTLDVGSAWDGITPDPGAGADEAVECSGSGSGGAAGDCEHGGGGGGGGGFGASGGPGGRGGGGRDCDEQSGSLGGGLGQASVQGLALRGGCPGGRGGHGSNPSDDLFGIGGAGGGAVHVVAAQTIQLEGVIYAGGGGGAAGQGSRAGGGGGGSGGFIGLEAPDIALLDDSVLAANGGGGGGGTNSGSGTEAGTNGLEGAAAAAGGLGDGGTDGLGGDGGAFSPDEGQAGESGDRGGGGGGGAAGKILFLGNVSSDRGVTSPSETRLPIETN</sequence>
<keyword evidence="4" id="KW-1185">Reference proteome</keyword>
<organism evidence="3 4">
    <name type="scientific">Haliangium ochraceum (strain DSM 14365 / JCM 11303 / SMP-2)</name>
    <dbReference type="NCBI Taxonomy" id="502025"/>
    <lineage>
        <taxon>Bacteria</taxon>
        <taxon>Pseudomonadati</taxon>
        <taxon>Myxococcota</taxon>
        <taxon>Polyangia</taxon>
        <taxon>Haliangiales</taxon>
        <taxon>Kofleriaceae</taxon>
        <taxon>Haliangium</taxon>
    </lineage>
</organism>
<dbReference type="Proteomes" id="UP000001880">
    <property type="component" value="Chromosome"/>
</dbReference>
<protein>
    <recommendedName>
        <fullName evidence="5">PE-PGRS family protein</fullName>
    </recommendedName>
</protein>
<feature type="region of interest" description="Disordered" evidence="1">
    <location>
        <begin position="206"/>
        <end position="239"/>
    </location>
</feature>
<keyword evidence="2" id="KW-0732">Signal</keyword>
<feature type="compositionally biased region" description="Low complexity" evidence="1">
    <location>
        <begin position="345"/>
        <end position="362"/>
    </location>
</feature>
<feature type="signal peptide" evidence="2">
    <location>
        <begin position="1"/>
        <end position="26"/>
    </location>
</feature>